<keyword evidence="3" id="KW-1133">Transmembrane helix</keyword>
<dbReference type="Gene3D" id="1.10.1760.20">
    <property type="match status" value="1"/>
</dbReference>
<feature type="transmembrane region" description="Helical" evidence="3">
    <location>
        <begin position="139"/>
        <end position="160"/>
    </location>
</feature>
<dbReference type="AlphaFoldDB" id="A0A1I0G2L0"/>
<sequence>MNPKVKNMCYCSMFACSVALLAQIKIDLPGLVPITLQTLGIYIIACSLTPKSAVITTIVYVIMGSIGLPVFTGFRGGLSSLLGPTGGYIFSFPITSLIISIIINNKNSIIRKIIAMITGTAVCYLIGTIWFIYVTNNTIITALTVCVIPFIFGDIIKIAIASTLSTKIKTKL</sequence>
<organism evidence="4 5">
    <name type="scientific">Thomasclavelia cocleata</name>
    <dbReference type="NCBI Taxonomy" id="69824"/>
    <lineage>
        <taxon>Bacteria</taxon>
        <taxon>Bacillati</taxon>
        <taxon>Bacillota</taxon>
        <taxon>Erysipelotrichia</taxon>
        <taxon>Erysipelotrichales</taxon>
        <taxon>Coprobacillaceae</taxon>
        <taxon>Thomasclavelia</taxon>
    </lineage>
</organism>
<dbReference type="PANTHER" id="PTHR34295">
    <property type="entry name" value="BIOTIN TRANSPORTER BIOY"/>
    <property type="match status" value="1"/>
</dbReference>
<comment type="subcellular location">
    <subcellularLocation>
        <location evidence="2">Cell membrane</location>
        <topology evidence="2">Multi-pass membrane protein</topology>
    </subcellularLocation>
</comment>
<dbReference type="GeneID" id="78288852"/>
<keyword evidence="5" id="KW-1185">Reference proteome</keyword>
<evidence type="ECO:0000256" key="1">
    <source>
        <dbReference type="ARBA" id="ARBA00010692"/>
    </source>
</evidence>
<dbReference type="GO" id="GO:0015225">
    <property type="term" value="F:biotin transmembrane transporter activity"/>
    <property type="evidence" value="ECO:0007669"/>
    <property type="project" value="UniProtKB-UniRule"/>
</dbReference>
<evidence type="ECO:0000256" key="3">
    <source>
        <dbReference type="SAM" id="Phobius"/>
    </source>
</evidence>
<dbReference type="InterPro" id="IPR003784">
    <property type="entry name" value="BioY"/>
</dbReference>
<accession>A0A1I0G2L0</accession>
<name>A0A1I0G2L0_9FIRM</name>
<gene>
    <name evidence="4" type="ORF">SAMN04489758_1253</name>
</gene>
<keyword evidence="2 3" id="KW-0472">Membrane</keyword>
<reference evidence="5" key="1">
    <citation type="submission" date="2016-10" db="EMBL/GenBank/DDBJ databases">
        <authorList>
            <person name="Varghese N."/>
            <person name="Submissions S."/>
        </authorList>
    </citation>
    <scope>NUCLEOTIDE SEQUENCE [LARGE SCALE GENOMIC DNA]</scope>
    <source>
        <strain evidence="5">DSM 1551</strain>
    </source>
</reference>
<evidence type="ECO:0000313" key="4">
    <source>
        <dbReference type="EMBL" id="SET65134.1"/>
    </source>
</evidence>
<keyword evidence="3" id="KW-0812">Transmembrane</keyword>
<evidence type="ECO:0000256" key="2">
    <source>
        <dbReference type="PIRNR" id="PIRNR016661"/>
    </source>
</evidence>
<keyword evidence="2" id="KW-0813">Transport</keyword>
<dbReference type="EMBL" id="FOIN01000025">
    <property type="protein sequence ID" value="SET65134.1"/>
    <property type="molecule type" value="Genomic_DNA"/>
</dbReference>
<keyword evidence="2" id="KW-1003">Cell membrane</keyword>
<dbReference type="RefSeq" id="WP_092354816.1">
    <property type="nucleotide sequence ID" value="NZ_CANTIP010000062.1"/>
</dbReference>
<evidence type="ECO:0000313" key="5">
    <source>
        <dbReference type="Proteomes" id="UP000198558"/>
    </source>
</evidence>
<dbReference type="Pfam" id="PF02632">
    <property type="entry name" value="BioY"/>
    <property type="match status" value="1"/>
</dbReference>
<feature type="transmembrane region" description="Helical" evidence="3">
    <location>
        <begin position="113"/>
        <end position="133"/>
    </location>
</feature>
<proteinExistence type="inferred from homology"/>
<protein>
    <recommendedName>
        <fullName evidence="2">Biotin transporter</fullName>
    </recommendedName>
</protein>
<dbReference type="OrthoDB" id="9803495at2"/>
<dbReference type="PANTHER" id="PTHR34295:SF1">
    <property type="entry name" value="BIOTIN TRANSPORTER BIOY"/>
    <property type="match status" value="1"/>
</dbReference>
<dbReference type="PIRSF" id="PIRSF016661">
    <property type="entry name" value="BioY"/>
    <property type="match status" value="1"/>
</dbReference>
<feature type="transmembrane region" description="Helical" evidence="3">
    <location>
        <begin position="86"/>
        <end position="104"/>
    </location>
</feature>
<comment type="similarity">
    <text evidence="1 2">Belongs to the BioY family.</text>
</comment>
<feature type="transmembrane region" description="Helical" evidence="3">
    <location>
        <begin position="55"/>
        <end position="74"/>
    </location>
</feature>
<dbReference type="GO" id="GO:0005886">
    <property type="term" value="C:plasma membrane"/>
    <property type="evidence" value="ECO:0007669"/>
    <property type="project" value="UniProtKB-SubCell"/>
</dbReference>
<dbReference type="Proteomes" id="UP000198558">
    <property type="component" value="Unassembled WGS sequence"/>
</dbReference>